<organism evidence="2 3">
    <name type="scientific">Salmonella enterica subsp. arizonae</name>
    <dbReference type="NCBI Taxonomy" id="59203"/>
    <lineage>
        <taxon>Bacteria</taxon>
        <taxon>Pseudomonadati</taxon>
        <taxon>Pseudomonadota</taxon>
        <taxon>Gammaproteobacteria</taxon>
        <taxon>Enterobacterales</taxon>
        <taxon>Enterobacteriaceae</taxon>
        <taxon>Salmonella</taxon>
    </lineage>
</organism>
<proteinExistence type="predicted"/>
<name>A0A2X4TSY5_SALER</name>
<dbReference type="InterPro" id="IPR024459">
    <property type="entry name" value="Acb1-like_N"/>
</dbReference>
<dbReference type="Pfam" id="PF06381">
    <property type="entry name" value="Phage_portal_3"/>
    <property type="match status" value="1"/>
</dbReference>
<reference evidence="2 3" key="1">
    <citation type="submission" date="2018-06" db="EMBL/GenBank/DDBJ databases">
        <authorList>
            <consortium name="Pathogen Informatics"/>
            <person name="Doyle S."/>
        </authorList>
    </citation>
    <scope>NUCLEOTIDE SEQUENCE [LARGE SCALE GENOMIC DNA]</scope>
    <source>
        <strain evidence="2 3">NCTC7307</strain>
    </source>
</reference>
<evidence type="ECO:0000259" key="1">
    <source>
        <dbReference type="Pfam" id="PF06381"/>
    </source>
</evidence>
<evidence type="ECO:0000313" key="3">
    <source>
        <dbReference type="Proteomes" id="UP000248731"/>
    </source>
</evidence>
<dbReference type="AlphaFoldDB" id="A0A2X4TSY5"/>
<evidence type="ECO:0000313" key="2">
    <source>
        <dbReference type="EMBL" id="SQI23390.1"/>
    </source>
</evidence>
<protein>
    <submittedName>
        <fullName evidence="2">Protein of uncharacterized function (DUF1073)</fullName>
    </submittedName>
</protein>
<dbReference type="Proteomes" id="UP000248731">
    <property type="component" value="Chromosome 1"/>
</dbReference>
<feature type="domain" description="Anti-CBASS protein Acb1-like N-terminal" evidence="1">
    <location>
        <begin position="40"/>
        <end position="272"/>
    </location>
</feature>
<gene>
    <name evidence="2" type="ORF">NCTC7307_02385</name>
</gene>
<sequence>MQDDDDICMGSNAGVLSKILEGGSIEPGAQAGYELCKLIYLFHPLGGKMVDRPIKLAMSEPRTVHVTRGPEKRLREAFEREWKAIKADRIIANTARQSRIYGVGAVVMLVDGEPTNEAAEFESLYKKSITFNVLDPMNTAGSIVMNQDPNSTDFQKVGNVTVASKPYHHSRCCVMMNEDPIYLAYTPSSFGFAGRSVYQRALYPLKSFIQSMRADDMVTIKAGLLVAFIKQASSIVNNMMQKMSGIKRWMLKRGGNGDVLQVGEHDKIESLDMQNLEKPLDTAVITFWRISRRRQTCPRFCSTARRLRADLVKEQRMQKRSPSISTMCAKIYSRCMIFSFASFSTGRGRLSFSRR</sequence>
<keyword evidence="3" id="KW-1185">Reference proteome</keyword>
<dbReference type="EMBL" id="LS483466">
    <property type="protein sequence ID" value="SQI23390.1"/>
    <property type="molecule type" value="Genomic_DNA"/>
</dbReference>
<accession>A0A2X4TSY5</accession>